<comment type="catalytic activity">
    <reaction evidence="2">
        <text>2 GTP = 3',3'-c-di-GMP + 2 diphosphate</text>
        <dbReference type="Rhea" id="RHEA:24898"/>
        <dbReference type="ChEBI" id="CHEBI:33019"/>
        <dbReference type="ChEBI" id="CHEBI:37565"/>
        <dbReference type="ChEBI" id="CHEBI:58805"/>
        <dbReference type="EC" id="2.7.7.65"/>
    </reaction>
</comment>
<reference evidence="6" key="1">
    <citation type="journal article" date="2019" name="Int. J. Syst. Evol. Microbiol.">
        <title>The Global Catalogue of Microorganisms (GCM) 10K type strain sequencing project: providing services to taxonomists for standard genome sequencing and annotation.</title>
        <authorList>
            <consortium name="The Broad Institute Genomics Platform"/>
            <consortium name="The Broad Institute Genome Sequencing Center for Infectious Disease"/>
            <person name="Wu L."/>
            <person name="Ma J."/>
        </authorList>
    </citation>
    <scope>NUCLEOTIDE SEQUENCE [LARGE SCALE GENOMIC DNA]</scope>
    <source>
        <strain evidence="6">CGMCC 1.15439</strain>
    </source>
</reference>
<dbReference type="EC" id="2.7.7.65" evidence="1"/>
<protein>
    <recommendedName>
        <fullName evidence="1">diguanylate cyclase</fullName>
        <ecNumber evidence="1">2.7.7.65</ecNumber>
    </recommendedName>
</protein>
<dbReference type="RefSeq" id="WP_188796933.1">
    <property type="nucleotide sequence ID" value="NZ_BMJA01000004.1"/>
</dbReference>
<evidence type="ECO:0000313" key="5">
    <source>
        <dbReference type="EMBL" id="GGA46105.1"/>
    </source>
</evidence>
<keyword evidence="6" id="KW-1185">Reference proteome</keyword>
<dbReference type="SMART" id="SM00267">
    <property type="entry name" value="GGDEF"/>
    <property type="match status" value="1"/>
</dbReference>
<accession>A0ABQ1GLZ8</accession>
<dbReference type="Pfam" id="PF00990">
    <property type="entry name" value="GGDEF"/>
    <property type="match status" value="1"/>
</dbReference>
<dbReference type="InterPro" id="IPR029787">
    <property type="entry name" value="Nucleotide_cyclase"/>
</dbReference>
<feature type="transmembrane region" description="Helical" evidence="3">
    <location>
        <begin position="152"/>
        <end position="174"/>
    </location>
</feature>
<keyword evidence="3" id="KW-0812">Transmembrane</keyword>
<comment type="caution">
    <text evidence="5">The sequence shown here is derived from an EMBL/GenBank/DDBJ whole genome shotgun (WGS) entry which is preliminary data.</text>
</comment>
<evidence type="ECO:0000256" key="2">
    <source>
        <dbReference type="ARBA" id="ARBA00034247"/>
    </source>
</evidence>
<gene>
    <name evidence="5" type="ORF">GCM10010981_39060</name>
</gene>
<dbReference type="InterPro" id="IPR043128">
    <property type="entry name" value="Rev_trsase/Diguanyl_cyclase"/>
</dbReference>
<feature type="transmembrane region" description="Helical" evidence="3">
    <location>
        <begin position="57"/>
        <end position="82"/>
    </location>
</feature>
<dbReference type="PROSITE" id="PS50887">
    <property type="entry name" value="GGDEF"/>
    <property type="match status" value="1"/>
</dbReference>
<evidence type="ECO:0000313" key="6">
    <source>
        <dbReference type="Proteomes" id="UP000620046"/>
    </source>
</evidence>
<feature type="transmembrane region" description="Helical" evidence="3">
    <location>
        <begin position="253"/>
        <end position="271"/>
    </location>
</feature>
<keyword evidence="3" id="KW-1133">Transmembrane helix</keyword>
<evidence type="ECO:0000256" key="1">
    <source>
        <dbReference type="ARBA" id="ARBA00012528"/>
    </source>
</evidence>
<dbReference type="PANTHER" id="PTHR45138:SF9">
    <property type="entry name" value="DIGUANYLATE CYCLASE DGCM-RELATED"/>
    <property type="match status" value="1"/>
</dbReference>
<feature type="transmembrane region" description="Helical" evidence="3">
    <location>
        <begin position="186"/>
        <end position="208"/>
    </location>
</feature>
<proteinExistence type="predicted"/>
<evidence type="ECO:0000259" key="4">
    <source>
        <dbReference type="PROSITE" id="PS50887"/>
    </source>
</evidence>
<feature type="transmembrane region" description="Helical" evidence="3">
    <location>
        <begin position="120"/>
        <end position="140"/>
    </location>
</feature>
<dbReference type="PANTHER" id="PTHR45138">
    <property type="entry name" value="REGULATORY COMPONENTS OF SENSORY TRANSDUCTION SYSTEM"/>
    <property type="match status" value="1"/>
</dbReference>
<feature type="domain" description="GGDEF" evidence="4">
    <location>
        <begin position="350"/>
        <end position="486"/>
    </location>
</feature>
<feature type="transmembrane region" description="Helical" evidence="3">
    <location>
        <begin position="88"/>
        <end position="108"/>
    </location>
</feature>
<name>A0ABQ1GLZ8_9GAMM</name>
<dbReference type="Proteomes" id="UP000620046">
    <property type="component" value="Unassembled WGS sequence"/>
</dbReference>
<keyword evidence="3" id="KW-0472">Membrane</keyword>
<dbReference type="NCBIfam" id="TIGR00254">
    <property type="entry name" value="GGDEF"/>
    <property type="match status" value="1"/>
</dbReference>
<dbReference type="CDD" id="cd01949">
    <property type="entry name" value="GGDEF"/>
    <property type="match status" value="1"/>
</dbReference>
<feature type="transmembrane region" description="Helical" evidence="3">
    <location>
        <begin position="277"/>
        <end position="297"/>
    </location>
</feature>
<dbReference type="InterPro" id="IPR050469">
    <property type="entry name" value="Diguanylate_Cyclase"/>
</dbReference>
<sequence length="499" mass="54816">MFAIWLVVLLLIAHLGLAKWSGHAEDTLPQLAMLAVMVMAVWAAFMRYRRSPALLRLPWLLMSLALAMQVFWVGTNVLAATLGDKSGYLAALATVLSSLYVIPCMFMVTRSFAADEARTMAVLDLVLSCMVAVQLYLFFTKLLSGPLASDPASIYVVIYLADAIDFSLSAMAILRLLGARSFRWRYFYYAASVHLLVNATVAAIYNRIEMHGLPWWAGSLIDIPHALVVLVAVRQPPRWLRAYHPSLAVSQTITSFAPIIMTMVVVMLSISTSRVSLAPSLLAGSAAVLFYGLRMAFIQSRHLDRQRAVDLSTWRLEQQVGRDPLTGIANRAMLDTRLREVLEEGRRTASYCSVLMIDIDFFKQYNDSLGHIAGDACLVQVACALSSSRVRANDVVARYGGEEFAVVLADTTAEAAQDVACRLIEAIGRLQIVHPNCPSGYITVSIGIATQAAQTPVDSVAILDEADRALYRAKSQGRNRYELALHVMPDGLDSVHMNG</sequence>
<dbReference type="Gene3D" id="3.30.70.270">
    <property type="match status" value="1"/>
</dbReference>
<dbReference type="SUPFAM" id="SSF55073">
    <property type="entry name" value="Nucleotide cyclase"/>
    <property type="match status" value="1"/>
</dbReference>
<dbReference type="EMBL" id="BMJA01000004">
    <property type="protein sequence ID" value="GGA46105.1"/>
    <property type="molecule type" value="Genomic_DNA"/>
</dbReference>
<organism evidence="5 6">
    <name type="scientific">Dyella nitratireducens</name>
    <dbReference type="NCBI Taxonomy" id="1849580"/>
    <lineage>
        <taxon>Bacteria</taxon>
        <taxon>Pseudomonadati</taxon>
        <taxon>Pseudomonadota</taxon>
        <taxon>Gammaproteobacteria</taxon>
        <taxon>Lysobacterales</taxon>
        <taxon>Rhodanobacteraceae</taxon>
        <taxon>Dyella</taxon>
    </lineage>
</organism>
<feature type="transmembrane region" description="Helical" evidence="3">
    <location>
        <begin position="28"/>
        <end position="45"/>
    </location>
</feature>
<evidence type="ECO:0000256" key="3">
    <source>
        <dbReference type="SAM" id="Phobius"/>
    </source>
</evidence>
<dbReference type="InterPro" id="IPR000160">
    <property type="entry name" value="GGDEF_dom"/>
</dbReference>